<feature type="compositionally biased region" description="Gly residues" evidence="1">
    <location>
        <begin position="403"/>
        <end position="414"/>
    </location>
</feature>
<feature type="compositionally biased region" description="Low complexity" evidence="1">
    <location>
        <begin position="115"/>
        <end position="134"/>
    </location>
</feature>
<protein>
    <submittedName>
        <fullName evidence="2">Uncharacterized protein</fullName>
    </submittedName>
</protein>
<gene>
    <name evidence="2" type="ORF">TRAPUB_12391</name>
</gene>
<proteinExistence type="predicted"/>
<organism evidence="2 3">
    <name type="scientific">Trametes pubescens</name>
    <name type="common">White-rot fungus</name>
    <dbReference type="NCBI Taxonomy" id="154538"/>
    <lineage>
        <taxon>Eukaryota</taxon>
        <taxon>Fungi</taxon>
        <taxon>Dikarya</taxon>
        <taxon>Basidiomycota</taxon>
        <taxon>Agaricomycotina</taxon>
        <taxon>Agaricomycetes</taxon>
        <taxon>Polyporales</taxon>
        <taxon>Polyporaceae</taxon>
        <taxon>Trametes</taxon>
    </lineage>
</organism>
<feature type="region of interest" description="Disordered" evidence="1">
    <location>
        <begin position="114"/>
        <end position="147"/>
    </location>
</feature>
<feature type="region of interest" description="Disordered" evidence="1">
    <location>
        <begin position="398"/>
        <end position="426"/>
    </location>
</feature>
<sequence>MLAYQLPPETSSRLTTADIFGTARLLQHQLCELEDRFRISAESEALRILHRADLQRALAEFTAIETAEARATADLAATLARLRSANRTSITQSQSQSQCQLPFPFARKLQLGIHTRTPPTSPSSRGSPATAPPGAGTGAGVQAQARWSKSSPFARLARDALFECSSPRGPLCAARADADPRTGDAQPTGGRPPTPMTDAEAALARTLHEFFAADLPQQQDADADVSLSSQYSYAAGPADVSFGQPGSEAGTPTRGPGARLSLLDPRLRAVALGAHVVTAARASSGTDEDAPASPALGSGGDTSDADARDSVRVSAVAGLSAALAGRLAKATFVRVCARGAPAARRADRLGEHEIAPAAEEMRVDEDMAQGEGAGAGRGRWSRSRPSLLQRMSGAHKMRARLSRGGGGGGGGGGDTRATRSPRRARPAGVYGKCGIIGGQVKLVLVVGRRRMSLMAEKVHGVRRQSRQDEDLVAAARDAMREGSFSIESVVAVAESE</sequence>
<feature type="region of interest" description="Disordered" evidence="1">
    <location>
        <begin position="238"/>
        <end position="258"/>
    </location>
</feature>
<feature type="region of interest" description="Disordered" evidence="1">
    <location>
        <begin position="280"/>
        <end position="306"/>
    </location>
</feature>
<evidence type="ECO:0000313" key="3">
    <source>
        <dbReference type="Proteomes" id="UP000184267"/>
    </source>
</evidence>
<comment type="caution">
    <text evidence="2">The sequence shown here is derived from an EMBL/GenBank/DDBJ whole genome shotgun (WGS) entry which is preliminary data.</text>
</comment>
<dbReference type="OrthoDB" id="10546661at2759"/>
<dbReference type="OMA" id="ATFVRVC"/>
<dbReference type="EMBL" id="MNAD01000687">
    <property type="protein sequence ID" value="OJT11107.1"/>
    <property type="molecule type" value="Genomic_DNA"/>
</dbReference>
<feature type="region of interest" description="Disordered" evidence="1">
    <location>
        <begin position="175"/>
        <end position="195"/>
    </location>
</feature>
<evidence type="ECO:0000256" key="1">
    <source>
        <dbReference type="SAM" id="MobiDB-lite"/>
    </source>
</evidence>
<accession>A0A1M2VU30</accession>
<evidence type="ECO:0000313" key="2">
    <source>
        <dbReference type="EMBL" id="OJT11107.1"/>
    </source>
</evidence>
<dbReference type="Proteomes" id="UP000184267">
    <property type="component" value="Unassembled WGS sequence"/>
</dbReference>
<reference evidence="2 3" key="1">
    <citation type="submission" date="2016-10" db="EMBL/GenBank/DDBJ databases">
        <title>Genome sequence of the basidiomycete white-rot fungus Trametes pubescens.</title>
        <authorList>
            <person name="Makela M.R."/>
            <person name="Granchi Z."/>
            <person name="Peng M."/>
            <person name="De Vries R.P."/>
            <person name="Grigoriev I."/>
            <person name="Riley R."/>
            <person name="Hilden K."/>
        </authorList>
    </citation>
    <scope>NUCLEOTIDE SEQUENCE [LARGE SCALE GENOMIC DNA]</scope>
    <source>
        <strain evidence="2 3">FBCC735</strain>
    </source>
</reference>
<dbReference type="AlphaFoldDB" id="A0A1M2VU30"/>
<keyword evidence="3" id="KW-1185">Reference proteome</keyword>
<name>A0A1M2VU30_TRAPU</name>